<sequence>MILLQLAEFFSACIWKQQNIEASFVCHHDVPIVMLGQYGLWQANGLAFAQR</sequence>
<dbReference type="EMBL" id="AGCI01000017">
    <property type="protein sequence ID" value="EHM45560.1"/>
    <property type="molecule type" value="Genomic_DNA"/>
</dbReference>
<proteinExistence type="predicted"/>
<protein>
    <submittedName>
        <fullName evidence="1">Uncharacterized protein</fullName>
    </submittedName>
</protein>
<evidence type="ECO:0000313" key="1">
    <source>
        <dbReference type="EMBL" id="EHM45560.1"/>
    </source>
</evidence>
<reference evidence="1 2" key="1">
    <citation type="submission" date="2011-08" db="EMBL/GenBank/DDBJ databases">
        <authorList>
            <person name="Weinstock G."/>
            <person name="Sodergren E."/>
            <person name="Clifton S."/>
            <person name="Fulton L."/>
            <person name="Fulton B."/>
            <person name="Courtney L."/>
            <person name="Fronick C."/>
            <person name="Harrison M."/>
            <person name="Strong C."/>
            <person name="Farmer C."/>
            <person name="Delahaunty K."/>
            <person name="Markovic C."/>
            <person name="Hall O."/>
            <person name="Minx P."/>
            <person name="Tomlinson C."/>
            <person name="Mitreva M."/>
            <person name="Hou S."/>
            <person name="Chen J."/>
            <person name="Wollam A."/>
            <person name="Pepin K.H."/>
            <person name="Johnson M."/>
            <person name="Bhonagiri V."/>
            <person name="Zhang X."/>
            <person name="Suruliraj S."/>
            <person name="Warren W."/>
            <person name="Chinwalla A."/>
            <person name="Mardis E.R."/>
            <person name="Wilson R.K."/>
        </authorList>
    </citation>
    <scope>NUCLEOTIDE SEQUENCE [LARGE SCALE GENOMIC DNA]</scope>
    <source>
        <strain evidence="1 2">ATCC 51873</strain>
    </source>
</reference>
<accession>G9Y3L2</accession>
<organism evidence="1 2">
    <name type="scientific">Hafnia alvei ATCC 51873</name>
    <dbReference type="NCBI Taxonomy" id="1002364"/>
    <lineage>
        <taxon>Bacteria</taxon>
        <taxon>Pseudomonadati</taxon>
        <taxon>Pseudomonadota</taxon>
        <taxon>Gammaproteobacteria</taxon>
        <taxon>Enterobacterales</taxon>
        <taxon>Hafniaceae</taxon>
        <taxon>Hafnia</taxon>
    </lineage>
</organism>
<name>G9Y3L2_HAFAL</name>
<comment type="caution">
    <text evidence="1">The sequence shown here is derived from an EMBL/GenBank/DDBJ whole genome shotgun (WGS) entry which is preliminary data.</text>
</comment>
<dbReference type="PATRIC" id="fig|1002364.3.peg.1013"/>
<evidence type="ECO:0000313" key="2">
    <source>
        <dbReference type="Proteomes" id="UP000005959"/>
    </source>
</evidence>
<dbReference type="HOGENOM" id="CLU_3099421_0_0_6"/>
<gene>
    <name evidence="1" type="ORF">HMPREF0454_01099</name>
</gene>
<dbReference type="Proteomes" id="UP000005959">
    <property type="component" value="Unassembled WGS sequence"/>
</dbReference>
<dbReference type="AlphaFoldDB" id="G9Y3L2"/>